<feature type="binding site" evidence="3 4">
    <location>
        <position position="264"/>
    </location>
    <ligand>
        <name>Zn(2+)</name>
        <dbReference type="ChEBI" id="CHEBI:29105"/>
    </ligand>
</feature>
<dbReference type="InterPro" id="IPR017226">
    <property type="entry name" value="BHMT-like"/>
</dbReference>
<dbReference type="InterPro" id="IPR036589">
    <property type="entry name" value="HCY_dom_sf"/>
</dbReference>
<evidence type="ECO:0000256" key="2">
    <source>
        <dbReference type="ARBA" id="ARBA00022679"/>
    </source>
</evidence>
<dbReference type="AlphaFoldDB" id="A0A5C6DHM5"/>
<sequence>MSPSASESPLTILDGPLGTELSARGVSIDSPSWSAEAIRMAPETIAQIHRDYVAAGATIHTANTFRTRRRAVGRPWREMTDRAVQIAKQSVPKTHRVAGSIAPIHDCYRPDLSPRDPRSEHREMATQLVDSGCDLLICETFPSPREARIATEEAVRTGLETWVALTAGPNTDLMTPPQMAQAALQMVEAGAAAVLVNCTPASQSARFLQAIANTGIAVPIGVYANAGSLQERIGWEPLTEAGIAQYQQYARTWVEIGATLIGGCCGTGPRHIQALTEL</sequence>
<dbReference type="Proteomes" id="UP000319143">
    <property type="component" value="Unassembled WGS sequence"/>
</dbReference>
<dbReference type="Pfam" id="PF02574">
    <property type="entry name" value="S-methyl_trans"/>
    <property type="match status" value="1"/>
</dbReference>
<dbReference type="GO" id="GO:0032259">
    <property type="term" value="P:methylation"/>
    <property type="evidence" value="ECO:0007669"/>
    <property type="project" value="UniProtKB-KW"/>
</dbReference>
<dbReference type="EMBL" id="SJPV01000008">
    <property type="protein sequence ID" value="TWU34459.1"/>
    <property type="molecule type" value="Genomic_DNA"/>
</dbReference>
<evidence type="ECO:0000313" key="7">
    <source>
        <dbReference type="Proteomes" id="UP000319143"/>
    </source>
</evidence>
<evidence type="ECO:0000256" key="1">
    <source>
        <dbReference type="ARBA" id="ARBA00022603"/>
    </source>
</evidence>
<feature type="binding site" evidence="3 4">
    <location>
        <position position="265"/>
    </location>
    <ligand>
        <name>Zn(2+)</name>
        <dbReference type="ChEBI" id="CHEBI:29105"/>
    </ligand>
</feature>
<evidence type="ECO:0000256" key="3">
    <source>
        <dbReference type="PIRSR" id="PIRSR037505-2"/>
    </source>
</evidence>
<keyword evidence="3 4" id="KW-0479">Metal-binding</keyword>
<organism evidence="6 7">
    <name type="scientific">Novipirellula artificiosorum</name>
    <dbReference type="NCBI Taxonomy" id="2528016"/>
    <lineage>
        <taxon>Bacteria</taxon>
        <taxon>Pseudomonadati</taxon>
        <taxon>Planctomycetota</taxon>
        <taxon>Planctomycetia</taxon>
        <taxon>Pirellulales</taxon>
        <taxon>Pirellulaceae</taxon>
        <taxon>Novipirellula</taxon>
    </lineage>
</organism>
<dbReference type="PIRSF" id="PIRSF037505">
    <property type="entry name" value="Betaine_HMT"/>
    <property type="match status" value="1"/>
</dbReference>
<keyword evidence="2 4" id="KW-0808">Transferase</keyword>
<evidence type="ECO:0000313" key="6">
    <source>
        <dbReference type="EMBL" id="TWU34459.1"/>
    </source>
</evidence>
<comment type="cofactor">
    <cofactor evidence="3">
        <name>Zn(2+)</name>
        <dbReference type="ChEBI" id="CHEBI:29105"/>
    </cofactor>
    <text evidence="3">Binds 1 zinc ion per subunit.</text>
</comment>
<protein>
    <submittedName>
        <fullName evidence="6">Homocysteine S-methyltransferase</fullName>
        <ecNumber evidence="6">2.1.1.10</ecNumber>
    </submittedName>
</protein>
<feature type="domain" description="Hcy-binding" evidence="5">
    <location>
        <begin position="1"/>
        <end position="278"/>
    </location>
</feature>
<proteinExistence type="predicted"/>
<comment type="caution">
    <text evidence="6">The sequence shown here is derived from an EMBL/GenBank/DDBJ whole genome shotgun (WGS) entry which is preliminary data.</text>
</comment>
<keyword evidence="3 4" id="KW-0862">Zinc</keyword>
<dbReference type="PANTHER" id="PTHR11103:SF18">
    <property type="entry name" value="SLR1189 PROTEIN"/>
    <property type="match status" value="1"/>
</dbReference>
<evidence type="ECO:0000259" key="5">
    <source>
        <dbReference type="PROSITE" id="PS50970"/>
    </source>
</evidence>
<accession>A0A5C6DHM5</accession>
<reference evidence="6 7" key="1">
    <citation type="submission" date="2019-02" db="EMBL/GenBank/DDBJ databases">
        <title>Deep-cultivation of Planctomycetes and their phenomic and genomic characterization uncovers novel biology.</title>
        <authorList>
            <person name="Wiegand S."/>
            <person name="Jogler M."/>
            <person name="Boedeker C."/>
            <person name="Pinto D."/>
            <person name="Vollmers J."/>
            <person name="Rivas-Marin E."/>
            <person name="Kohn T."/>
            <person name="Peeters S.H."/>
            <person name="Heuer A."/>
            <person name="Rast P."/>
            <person name="Oberbeckmann S."/>
            <person name="Bunk B."/>
            <person name="Jeske O."/>
            <person name="Meyerdierks A."/>
            <person name="Storesund J.E."/>
            <person name="Kallscheuer N."/>
            <person name="Luecker S."/>
            <person name="Lage O.M."/>
            <person name="Pohl T."/>
            <person name="Merkel B.J."/>
            <person name="Hornburger P."/>
            <person name="Mueller R.-W."/>
            <person name="Bruemmer F."/>
            <person name="Labrenz M."/>
            <person name="Spormann A.M."/>
            <person name="Op Den Camp H."/>
            <person name="Overmann J."/>
            <person name="Amann R."/>
            <person name="Jetten M.S.M."/>
            <person name="Mascher T."/>
            <person name="Medema M.H."/>
            <person name="Devos D.P."/>
            <person name="Kaster A.-K."/>
            <person name="Ovreas L."/>
            <person name="Rohde M."/>
            <person name="Galperin M.Y."/>
            <person name="Jogler C."/>
        </authorList>
    </citation>
    <scope>NUCLEOTIDE SEQUENCE [LARGE SCALE GENOMIC DNA]</scope>
    <source>
        <strain evidence="6 7">Poly41</strain>
    </source>
</reference>
<evidence type="ECO:0000256" key="4">
    <source>
        <dbReference type="PROSITE-ProRule" id="PRU00333"/>
    </source>
</evidence>
<dbReference type="GO" id="GO:0009086">
    <property type="term" value="P:methionine biosynthetic process"/>
    <property type="evidence" value="ECO:0007669"/>
    <property type="project" value="InterPro"/>
</dbReference>
<dbReference type="GO" id="GO:0008168">
    <property type="term" value="F:methyltransferase activity"/>
    <property type="evidence" value="ECO:0007669"/>
    <property type="project" value="UniProtKB-UniRule"/>
</dbReference>
<dbReference type="InterPro" id="IPR003726">
    <property type="entry name" value="HCY_dom"/>
</dbReference>
<dbReference type="SUPFAM" id="SSF82282">
    <property type="entry name" value="Homocysteine S-methyltransferase"/>
    <property type="match status" value="1"/>
</dbReference>
<dbReference type="PROSITE" id="PS50970">
    <property type="entry name" value="HCY"/>
    <property type="match status" value="1"/>
</dbReference>
<dbReference type="GO" id="GO:0008270">
    <property type="term" value="F:zinc ion binding"/>
    <property type="evidence" value="ECO:0007669"/>
    <property type="project" value="InterPro"/>
</dbReference>
<dbReference type="EC" id="2.1.1.10" evidence="6"/>
<keyword evidence="7" id="KW-1185">Reference proteome</keyword>
<name>A0A5C6DHM5_9BACT</name>
<feature type="binding site" evidence="3 4">
    <location>
        <position position="198"/>
    </location>
    <ligand>
        <name>Zn(2+)</name>
        <dbReference type="ChEBI" id="CHEBI:29105"/>
    </ligand>
</feature>
<gene>
    <name evidence="6" type="primary">mmuM</name>
    <name evidence="6" type="ORF">Poly41_46070</name>
</gene>
<dbReference type="OrthoDB" id="9803687at2"/>
<keyword evidence="1 4" id="KW-0489">Methyltransferase</keyword>
<dbReference type="PANTHER" id="PTHR11103">
    <property type="entry name" value="SLR1189 PROTEIN"/>
    <property type="match status" value="1"/>
</dbReference>
<dbReference type="RefSeq" id="WP_146528833.1">
    <property type="nucleotide sequence ID" value="NZ_SJPV01000008.1"/>
</dbReference>
<dbReference type="Gene3D" id="3.20.20.330">
    <property type="entry name" value="Homocysteine-binding-like domain"/>
    <property type="match status" value="1"/>
</dbReference>